<evidence type="ECO:0000256" key="3">
    <source>
        <dbReference type="ARBA" id="ARBA00022729"/>
    </source>
</evidence>
<dbReference type="InterPro" id="IPR003646">
    <property type="entry name" value="SH3-like_bac-type"/>
</dbReference>
<organism evidence="10 11">
    <name type="scientific">Pseudoalteromonas ulvae</name>
    <dbReference type="NCBI Taxonomy" id="107327"/>
    <lineage>
        <taxon>Bacteria</taxon>
        <taxon>Pseudomonadati</taxon>
        <taxon>Pseudomonadota</taxon>
        <taxon>Gammaproteobacteria</taxon>
        <taxon>Alteromonadales</taxon>
        <taxon>Pseudoalteromonadaceae</taxon>
        <taxon>Pseudoalteromonas</taxon>
    </lineage>
</organism>
<dbReference type="Pfam" id="PF08239">
    <property type="entry name" value="SH3_3"/>
    <property type="match status" value="1"/>
</dbReference>
<protein>
    <recommendedName>
        <fullName evidence="9">SH3b domain-containing protein</fullName>
    </recommendedName>
</protein>
<dbReference type="AlphaFoldDB" id="A0A244CQ60"/>
<evidence type="ECO:0000259" key="9">
    <source>
        <dbReference type="PROSITE" id="PS51781"/>
    </source>
</evidence>
<accession>A0A244CQ60</accession>
<sequence>MFKHLLFIAALTIAPWATQAETDTENTPSDQSVYIIDDLYVYMHAGAGKNFRILGSVTAGTQLIQLAVEEGYAQVKDDKGRTGWVDQRFITKQPGMSVEIVTLKDKLMANEQLLASNANIVPQLQDANSQLEQLNAQLKQKLADALNNNQQHTQQQRQNSEKEKRELLMYGAAIAFTGLLFGIIITLILSRRRRHDGWA</sequence>
<keyword evidence="11" id="KW-1185">Reference proteome</keyword>
<evidence type="ECO:0000256" key="6">
    <source>
        <dbReference type="SAM" id="Coils"/>
    </source>
</evidence>
<evidence type="ECO:0000313" key="10">
    <source>
        <dbReference type="EMBL" id="OUL57757.1"/>
    </source>
</evidence>
<feature type="signal peptide" evidence="8">
    <location>
        <begin position="1"/>
        <end position="20"/>
    </location>
</feature>
<keyword evidence="6" id="KW-0175">Coiled coil</keyword>
<dbReference type="PROSITE" id="PS51781">
    <property type="entry name" value="SH3B"/>
    <property type="match status" value="1"/>
</dbReference>
<evidence type="ECO:0000256" key="5">
    <source>
        <dbReference type="ARBA" id="ARBA00023136"/>
    </source>
</evidence>
<evidence type="ECO:0000256" key="1">
    <source>
        <dbReference type="ARBA" id="ARBA00004167"/>
    </source>
</evidence>
<keyword evidence="4 7" id="KW-1133">Transmembrane helix</keyword>
<reference evidence="10 11" key="1">
    <citation type="submission" date="2017-02" db="EMBL/GenBank/DDBJ databases">
        <title>Pseudoalteromonas ulvae TC14 Genome.</title>
        <authorList>
            <person name="Molmeret M."/>
        </authorList>
    </citation>
    <scope>NUCLEOTIDE SEQUENCE [LARGE SCALE GENOMIC DNA]</scope>
    <source>
        <strain evidence="10">TC14</strain>
    </source>
</reference>
<name>A0A244CQ60_PSEDV</name>
<feature type="coiled-coil region" evidence="6">
    <location>
        <begin position="121"/>
        <end position="163"/>
    </location>
</feature>
<evidence type="ECO:0000256" key="4">
    <source>
        <dbReference type="ARBA" id="ARBA00022989"/>
    </source>
</evidence>
<dbReference type="OrthoDB" id="9790951at2"/>
<keyword evidence="3 8" id="KW-0732">Signal</keyword>
<evidence type="ECO:0000256" key="7">
    <source>
        <dbReference type="SAM" id="Phobius"/>
    </source>
</evidence>
<evidence type="ECO:0000256" key="2">
    <source>
        <dbReference type="ARBA" id="ARBA00022692"/>
    </source>
</evidence>
<comment type="subcellular location">
    <subcellularLocation>
        <location evidence="1">Membrane</location>
        <topology evidence="1">Single-pass membrane protein</topology>
    </subcellularLocation>
</comment>
<dbReference type="RefSeq" id="WP_086744340.1">
    <property type="nucleotide sequence ID" value="NZ_MWPV01000003.1"/>
</dbReference>
<proteinExistence type="predicted"/>
<gene>
    <name evidence="10" type="ORF">B1199_11935</name>
</gene>
<keyword evidence="5 7" id="KW-0472">Membrane</keyword>
<feature type="domain" description="SH3b" evidence="9">
    <location>
        <begin position="29"/>
        <end position="94"/>
    </location>
</feature>
<keyword evidence="2 7" id="KW-0812">Transmembrane</keyword>
<dbReference type="InterPro" id="IPR016476">
    <property type="entry name" value="SH3_dom_pro"/>
</dbReference>
<feature type="transmembrane region" description="Helical" evidence="7">
    <location>
        <begin position="167"/>
        <end position="189"/>
    </location>
</feature>
<comment type="caution">
    <text evidence="10">The sequence shown here is derived from an EMBL/GenBank/DDBJ whole genome shotgun (WGS) entry which is preliminary data.</text>
</comment>
<dbReference type="Proteomes" id="UP000194841">
    <property type="component" value="Unassembled WGS sequence"/>
</dbReference>
<dbReference type="GO" id="GO:0016020">
    <property type="term" value="C:membrane"/>
    <property type="evidence" value="ECO:0007669"/>
    <property type="project" value="UniProtKB-SubCell"/>
</dbReference>
<evidence type="ECO:0000313" key="11">
    <source>
        <dbReference type="Proteomes" id="UP000194841"/>
    </source>
</evidence>
<dbReference type="EMBL" id="MWPV01000003">
    <property type="protein sequence ID" value="OUL57757.1"/>
    <property type="molecule type" value="Genomic_DNA"/>
</dbReference>
<dbReference type="Gene3D" id="2.30.30.40">
    <property type="entry name" value="SH3 Domains"/>
    <property type="match status" value="1"/>
</dbReference>
<evidence type="ECO:0000256" key="8">
    <source>
        <dbReference type="SAM" id="SignalP"/>
    </source>
</evidence>
<dbReference type="NCBIfam" id="TIGR04211">
    <property type="entry name" value="SH3_and_anchor"/>
    <property type="match status" value="1"/>
</dbReference>
<feature type="chain" id="PRO_5012873804" description="SH3b domain-containing protein" evidence="8">
    <location>
        <begin position="21"/>
        <end position="199"/>
    </location>
</feature>